<feature type="compositionally biased region" description="Gly residues" evidence="1">
    <location>
        <begin position="87"/>
        <end position="100"/>
    </location>
</feature>
<sequence length="107" mass="10439">MSQLQVVPADMAQAADAVRDSAAEARTLGSSGHLATAAGALPGADCVDHLGELGSSWDTGVEAWADDVTGFAEDLTAHTDDVTGTDAGAGGLLGGLGGLVGSEDEEG</sequence>
<keyword evidence="3" id="KW-1185">Reference proteome</keyword>
<evidence type="ECO:0000313" key="2">
    <source>
        <dbReference type="EMBL" id="MDN4159805.1"/>
    </source>
</evidence>
<protein>
    <recommendedName>
        <fullName evidence="4">Excreted virulence factor EspC, type VII ESX diderm</fullName>
    </recommendedName>
</protein>
<organism evidence="2 3">
    <name type="scientific">Nocardioides abyssi</name>
    <dbReference type="NCBI Taxonomy" id="3058370"/>
    <lineage>
        <taxon>Bacteria</taxon>
        <taxon>Bacillati</taxon>
        <taxon>Actinomycetota</taxon>
        <taxon>Actinomycetes</taxon>
        <taxon>Propionibacteriales</taxon>
        <taxon>Nocardioidaceae</taxon>
        <taxon>Nocardioides</taxon>
    </lineage>
</organism>
<dbReference type="EMBL" id="JAUHJR010000001">
    <property type="protein sequence ID" value="MDN4159805.1"/>
    <property type="molecule type" value="Genomic_DNA"/>
</dbReference>
<reference evidence="2" key="1">
    <citation type="submission" date="2023-06" db="EMBL/GenBank/DDBJ databases">
        <title>Draft genome sequence of Nocardioides sp. SOB72.</title>
        <authorList>
            <person name="Zhang G."/>
        </authorList>
    </citation>
    <scope>NUCLEOTIDE SEQUENCE</scope>
    <source>
        <strain evidence="2">SOB72</strain>
    </source>
</reference>
<proteinExistence type="predicted"/>
<name>A0ABT8ENW1_9ACTN</name>
<evidence type="ECO:0000313" key="3">
    <source>
        <dbReference type="Proteomes" id="UP001168537"/>
    </source>
</evidence>
<evidence type="ECO:0008006" key="4">
    <source>
        <dbReference type="Google" id="ProtNLM"/>
    </source>
</evidence>
<feature type="region of interest" description="Disordered" evidence="1">
    <location>
        <begin position="81"/>
        <end position="107"/>
    </location>
</feature>
<dbReference type="Proteomes" id="UP001168537">
    <property type="component" value="Unassembled WGS sequence"/>
</dbReference>
<accession>A0ABT8ENW1</accession>
<dbReference type="RefSeq" id="WP_300958640.1">
    <property type="nucleotide sequence ID" value="NZ_JAUHJR010000001.1"/>
</dbReference>
<comment type="caution">
    <text evidence="2">The sequence shown here is derived from an EMBL/GenBank/DDBJ whole genome shotgun (WGS) entry which is preliminary data.</text>
</comment>
<evidence type="ECO:0000256" key="1">
    <source>
        <dbReference type="SAM" id="MobiDB-lite"/>
    </source>
</evidence>
<gene>
    <name evidence="2" type="ORF">QWY29_00420</name>
</gene>